<name>A0A6M3XLU9_9ZZZZ</name>
<feature type="region of interest" description="Disordered" evidence="1">
    <location>
        <begin position="1"/>
        <end position="59"/>
    </location>
</feature>
<organism evidence="2">
    <name type="scientific">viral metagenome</name>
    <dbReference type="NCBI Taxonomy" id="1070528"/>
    <lineage>
        <taxon>unclassified sequences</taxon>
        <taxon>metagenomes</taxon>
        <taxon>organismal metagenomes</taxon>
    </lineage>
</organism>
<evidence type="ECO:0000313" key="2">
    <source>
        <dbReference type="EMBL" id="QJH98267.1"/>
    </source>
</evidence>
<accession>A0A6M3XLU9</accession>
<evidence type="ECO:0000256" key="1">
    <source>
        <dbReference type="SAM" id="MobiDB-lite"/>
    </source>
</evidence>
<protein>
    <submittedName>
        <fullName evidence="2">Uncharacterized protein</fullName>
    </submittedName>
</protein>
<sequence>MERYENKHKKNNTDIQSMDSNAIPLRERPDAHRQYTSNILDLHDKRKRDGRTNNARLIS</sequence>
<dbReference type="AlphaFoldDB" id="A0A6M3XLU9"/>
<gene>
    <name evidence="2" type="ORF">TM448B01253_0013</name>
</gene>
<proteinExistence type="predicted"/>
<feature type="compositionally biased region" description="Basic residues" evidence="1">
    <location>
        <begin position="1"/>
        <end position="10"/>
    </location>
</feature>
<reference evidence="2" key="1">
    <citation type="submission" date="2020-03" db="EMBL/GenBank/DDBJ databases">
        <title>The deep terrestrial virosphere.</title>
        <authorList>
            <person name="Holmfeldt K."/>
            <person name="Nilsson E."/>
            <person name="Simone D."/>
            <person name="Lopez-Fernandez M."/>
            <person name="Wu X."/>
            <person name="de Brujin I."/>
            <person name="Lundin D."/>
            <person name="Andersson A."/>
            <person name="Bertilsson S."/>
            <person name="Dopson M."/>
        </authorList>
    </citation>
    <scope>NUCLEOTIDE SEQUENCE</scope>
    <source>
        <strain evidence="2">TM448B01253</strain>
    </source>
</reference>
<dbReference type="EMBL" id="MT144724">
    <property type="protein sequence ID" value="QJH98267.1"/>
    <property type="molecule type" value="Genomic_DNA"/>
</dbReference>